<evidence type="ECO:0000256" key="3">
    <source>
        <dbReference type="ARBA" id="ARBA00022448"/>
    </source>
</evidence>
<evidence type="ECO:0000259" key="9">
    <source>
        <dbReference type="PROSITE" id="PS50928"/>
    </source>
</evidence>
<dbReference type="PROSITE" id="PS50928">
    <property type="entry name" value="ABC_TM1"/>
    <property type="match status" value="1"/>
</dbReference>
<feature type="transmembrane region" description="Helical" evidence="8">
    <location>
        <begin position="147"/>
        <end position="166"/>
    </location>
</feature>
<feature type="transmembrane region" description="Helical" evidence="8">
    <location>
        <begin position="246"/>
        <end position="268"/>
    </location>
</feature>
<evidence type="ECO:0000256" key="8">
    <source>
        <dbReference type="RuleBase" id="RU363032"/>
    </source>
</evidence>
<keyword evidence="6 8" id="KW-1133">Transmembrane helix</keyword>
<evidence type="ECO:0000256" key="7">
    <source>
        <dbReference type="ARBA" id="ARBA00023136"/>
    </source>
</evidence>
<evidence type="ECO:0000313" key="11">
    <source>
        <dbReference type="Proteomes" id="UP000198894"/>
    </source>
</evidence>
<evidence type="ECO:0000256" key="6">
    <source>
        <dbReference type="ARBA" id="ARBA00022989"/>
    </source>
</evidence>
<keyword evidence="11" id="KW-1185">Reference proteome</keyword>
<feature type="transmembrane region" description="Helical" evidence="8">
    <location>
        <begin position="65"/>
        <end position="87"/>
    </location>
</feature>
<dbReference type="Gene3D" id="1.10.3720.10">
    <property type="entry name" value="MetI-like"/>
    <property type="match status" value="1"/>
</dbReference>
<feature type="transmembrane region" description="Helical" evidence="8">
    <location>
        <begin position="203"/>
        <end position="226"/>
    </location>
</feature>
<dbReference type="PANTHER" id="PTHR42929:SF5">
    <property type="entry name" value="ABC TRANSPORTER PERMEASE PROTEIN"/>
    <property type="match status" value="1"/>
</dbReference>
<dbReference type="AlphaFoldDB" id="A0A1G9GEA7"/>
<dbReference type="Pfam" id="PF00528">
    <property type="entry name" value="BPD_transp_1"/>
    <property type="match status" value="1"/>
</dbReference>
<dbReference type="GO" id="GO:0055085">
    <property type="term" value="P:transmembrane transport"/>
    <property type="evidence" value="ECO:0007669"/>
    <property type="project" value="InterPro"/>
</dbReference>
<keyword evidence="4" id="KW-1003">Cell membrane</keyword>
<sequence>MKAYLSDRMGAALLMAPLLLFLGAAYAWPFFGVVNWSFTLPEPGLGQYGTLLSDPLVQSVFVRTLRIAAIVTIVSVAAAYAITLVWVRGTPAQRVIAEFCILVPFWISVLTRAFGWVALLSNRGLFNTWLQAIGFISEPLTLVRNEFGVIVGMTHFLIPFAVFPLASSMRSLDDRVLLAARGLGSSRMRTFWSVFVPMTRSGIIGSALIVFVFSLGFFVTPAILGGGRSVMVAELIYLRIFQSPDWGLGAAISVVLVLFVGTLMALLFRYVRPKQLI</sequence>
<name>A0A1G9GEA7_9HYPH</name>
<evidence type="ECO:0000256" key="2">
    <source>
        <dbReference type="ARBA" id="ARBA00007069"/>
    </source>
</evidence>
<dbReference type="CDD" id="cd06261">
    <property type="entry name" value="TM_PBP2"/>
    <property type="match status" value="1"/>
</dbReference>
<proteinExistence type="inferred from homology"/>
<keyword evidence="5 8" id="KW-0812">Transmembrane</keyword>
<comment type="subcellular location">
    <subcellularLocation>
        <location evidence="1 8">Cell membrane</location>
        <topology evidence="1 8">Multi-pass membrane protein</topology>
    </subcellularLocation>
</comment>
<protein>
    <submittedName>
        <fullName evidence="10">Putative spermidine/putrescine transport system permease protein</fullName>
    </submittedName>
</protein>
<gene>
    <name evidence="10" type="ORF">SAMN05428953_12467</name>
</gene>
<comment type="similarity">
    <text evidence="2">Belongs to the binding-protein-dependent transport system permease family. CysTW subfamily.</text>
</comment>
<dbReference type="InterPro" id="IPR000515">
    <property type="entry name" value="MetI-like"/>
</dbReference>
<dbReference type="RefSeq" id="WP_091599360.1">
    <property type="nucleotide sequence ID" value="NZ_FNEE01000024.1"/>
</dbReference>
<evidence type="ECO:0000256" key="4">
    <source>
        <dbReference type="ARBA" id="ARBA00022475"/>
    </source>
</evidence>
<feature type="domain" description="ABC transmembrane type-1" evidence="9">
    <location>
        <begin position="61"/>
        <end position="267"/>
    </location>
</feature>
<dbReference type="EMBL" id="FNEE01000024">
    <property type="protein sequence ID" value="SDK99038.1"/>
    <property type="molecule type" value="Genomic_DNA"/>
</dbReference>
<evidence type="ECO:0000256" key="1">
    <source>
        <dbReference type="ARBA" id="ARBA00004651"/>
    </source>
</evidence>
<feature type="transmembrane region" description="Helical" evidence="8">
    <location>
        <begin position="99"/>
        <end position="119"/>
    </location>
</feature>
<dbReference type="PANTHER" id="PTHR42929">
    <property type="entry name" value="INNER MEMBRANE ABC TRANSPORTER PERMEASE PROTEIN YDCU-RELATED-RELATED"/>
    <property type="match status" value="1"/>
</dbReference>
<keyword evidence="3 8" id="KW-0813">Transport</keyword>
<keyword evidence="7 8" id="KW-0472">Membrane</keyword>
<reference evidence="11" key="1">
    <citation type="submission" date="2016-10" db="EMBL/GenBank/DDBJ databases">
        <authorList>
            <person name="Varghese N."/>
            <person name="Submissions S."/>
        </authorList>
    </citation>
    <scope>NUCLEOTIDE SEQUENCE [LARGE SCALE GENOMIC DNA]</scope>
    <source>
        <strain evidence="11">CGMCC 1.11022</strain>
    </source>
</reference>
<dbReference type="Proteomes" id="UP000198894">
    <property type="component" value="Unassembled WGS sequence"/>
</dbReference>
<organism evidence="10 11">
    <name type="scientific">Mesorhizobium muleiense</name>
    <dbReference type="NCBI Taxonomy" id="1004279"/>
    <lineage>
        <taxon>Bacteria</taxon>
        <taxon>Pseudomonadati</taxon>
        <taxon>Pseudomonadota</taxon>
        <taxon>Alphaproteobacteria</taxon>
        <taxon>Hyphomicrobiales</taxon>
        <taxon>Phyllobacteriaceae</taxon>
        <taxon>Mesorhizobium</taxon>
    </lineage>
</organism>
<dbReference type="InterPro" id="IPR035906">
    <property type="entry name" value="MetI-like_sf"/>
</dbReference>
<evidence type="ECO:0000313" key="10">
    <source>
        <dbReference type="EMBL" id="SDK99038.1"/>
    </source>
</evidence>
<accession>A0A1G9GEA7</accession>
<dbReference type="SUPFAM" id="SSF161098">
    <property type="entry name" value="MetI-like"/>
    <property type="match status" value="1"/>
</dbReference>
<dbReference type="GO" id="GO:0005886">
    <property type="term" value="C:plasma membrane"/>
    <property type="evidence" value="ECO:0007669"/>
    <property type="project" value="UniProtKB-SubCell"/>
</dbReference>
<evidence type="ECO:0000256" key="5">
    <source>
        <dbReference type="ARBA" id="ARBA00022692"/>
    </source>
</evidence>